<dbReference type="InterPro" id="IPR044770">
    <property type="entry name" value="MFS_spinster-like"/>
</dbReference>
<evidence type="ECO:0000259" key="7">
    <source>
        <dbReference type="PROSITE" id="PS50850"/>
    </source>
</evidence>
<dbReference type="GO" id="GO:0022857">
    <property type="term" value="F:transmembrane transporter activity"/>
    <property type="evidence" value="ECO:0007669"/>
    <property type="project" value="InterPro"/>
</dbReference>
<evidence type="ECO:0000256" key="3">
    <source>
        <dbReference type="ARBA" id="ARBA00022692"/>
    </source>
</evidence>
<dbReference type="AlphaFoldDB" id="A0A5B0X8X1"/>
<dbReference type="InterPro" id="IPR036259">
    <property type="entry name" value="MFS_trans_sf"/>
</dbReference>
<evidence type="ECO:0000313" key="9">
    <source>
        <dbReference type="Proteomes" id="UP000323708"/>
    </source>
</evidence>
<dbReference type="Pfam" id="PF07690">
    <property type="entry name" value="MFS_1"/>
    <property type="match status" value="1"/>
</dbReference>
<dbReference type="InterPro" id="IPR011701">
    <property type="entry name" value="MFS"/>
</dbReference>
<evidence type="ECO:0000256" key="2">
    <source>
        <dbReference type="ARBA" id="ARBA00022448"/>
    </source>
</evidence>
<dbReference type="CDD" id="cd17328">
    <property type="entry name" value="MFS_spinster_like"/>
    <property type="match status" value="1"/>
</dbReference>
<feature type="transmembrane region" description="Helical" evidence="6">
    <location>
        <begin position="206"/>
        <end position="224"/>
    </location>
</feature>
<proteinExistence type="predicted"/>
<keyword evidence="9" id="KW-1185">Reference proteome</keyword>
<dbReference type="InterPro" id="IPR020846">
    <property type="entry name" value="MFS_dom"/>
</dbReference>
<dbReference type="EMBL" id="VTUX01000001">
    <property type="protein sequence ID" value="KAA1194619.1"/>
    <property type="molecule type" value="Genomic_DNA"/>
</dbReference>
<keyword evidence="3 6" id="KW-0812">Transmembrane</keyword>
<dbReference type="GO" id="GO:0016020">
    <property type="term" value="C:membrane"/>
    <property type="evidence" value="ECO:0007669"/>
    <property type="project" value="UniProtKB-SubCell"/>
</dbReference>
<feature type="transmembrane region" description="Helical" evidence="6">
    <location>
        <begin position="372"/>
        <end position="393"/>
    </location>
</feature>
<feature type="transmembrane region" description="Helical" evidence="6">
    <location>
        <begin position="151"/>
        <end position="173"/>
    </location>
</feature>
<keyword evidence="2" id="KW-0813">Transport</keyword>
<evidence type="ECO:0000313" key="8">
    <source>
        <dbReference type="EMBL" id="KAA1194619.1"/>
    </source>
</evidence>
<protein>
    <submittedName>
        <fullName evidence="8">MFS transporter</fullName>
    </submittedName>
</protein>
<evidence type="ECO:0000256" key="5">
    <source>
        <dbReference type="ARBA" id="ARBA00023136"/>
    </source>
</evidence>
<keyword evidence="5 6" id="KW-0472">Membrane</keyword>
<sequence>MLTLVYAFNFVDRQILVILQEPIKVDMGLSDAQLGLLSGFSFALVYITAGIPIAWWADRTNRRNIIAGALTVWSGMTALSGLAQNYTHLLLARIGVGIGEAGGSPPAHAMISDYYPAHQRGTALAIYSTGVHLGILLGFIVGGVVSQFYGWRVAFFSVGIPGILLAVVFVLTVKEPSRGRWDSASAEVHKPTLAETLKTLSRFRSFWLLALATGLSAFAGYGSGNFAPSFLIRNHGFSVGEVGVILAIVSGGAGMIGTFLGGYIADKLGHRDRRWYLWVPAIAGLIALPLSFPYLLLDNTALVLGFSFFLSIAMNTYLGPALAIAHGIVPPAMRAQASAILFFVLNLIGLGLGPLTAGLLSDALQPHYGEDSLRYAMLAIALLSTPSILLYYLASRRLPHDLAAREELSPR</sequence>
<gene>
    <name evidence="8" type="ORF">F0M18_01600</name>
</gene>
<dbReference type="PANTHER" id="PTHR23505:SF79">
    <property type="entry name" value="PROTEIN SPINSTER"/>
    <property type="match status" value="1"/>
</dbReference>
<feature type="transmembrane region" description="Helical" evidence="6">
    <location>
        <begin position="337"/>
        <end position="360"/>
    </location>
</feature>
<comment type="caution">
    <text evidence="8">The sequence shown here is derived from an EMBL/GenBank/DDBJ whole genome shotgun (WGS) entry which is preliminary data.</text>
</comment>
<reference evidence="8 9" key="1">
    <citation type="submission" date="2019-09" db="EMBL/GenBank/DDBJ databases">
        <authorList>
            <person name="Chen X.-Y."/>
        </authorList>
    </citation>
    <scope>NUCLEOTIDE SEQUENCE [LARGE SCALE GENOMIC DNA]</scope>
    <source>
        <strain evidence="8 9">NY5</strain>
    </source>
</reference>
<dbReference type="Proteomes" id="UP000323708">
    <property type="component" value="Unassembled WGS sequence"/>
</dbReference>
<keyword evidence="4 6" id="KW-1133">Transmembrane helix</keyword>
<organism evidence="8 9">
    <name type="scientific">Pseudohalioglobus sediminis</name>
    <dbReference type="NCBI Taxonomy" id="2606449"/>
    <lineage>
        <taxon>Bacteria</taxon>
        <taxon>Pseudomonadati</taxon>
        <taxon>Pseudomonadota</taxon>
        <taxon>Gammaproteobacteria</taxon>
        <taxon>Cellvibrionales</taxon>
        <taxon>Halieaceae</taxon>
        <taxon>Pseudohalioglobus</taxon>
    </lineage>
</organism>
<feature type="transmembrane region" description="Helical" evidence="6">
    <location>
        <begin position="275"/>
        <end position="296"/>
    </location>
</feature>
<dbReference type="Gene3D" id="1.20.1250.20">
    <property type="entry name" value="MFS general substrate transporter like domains"/>
    <property type="match status" value="2"/>
</dbReference>
<dbReference type="PANTHER" id="PTHR23505">
    <property type="entry name" value="SPINSTER"/>
    <property type="match status" value="1"/>
</dbReference>
<feature type="domain" description="Major facilitator superfamily (MFS) profile" evidence="7">
    <location>
        <begin position="1"/>
        <end position="399"/>
    </location>
</feature>
<feature type="transmembrane region" description="Helical" evidence="6">
    <location>
        <begin position="244"/>
        <end position="263"/>
    </location>
</feature>
<dbReference type="PROSITE" id="PS50850">
    <property type="entry name" value="MFS"/>
    <property type="match status" value="1"/>
</dbReference>
<feature type="transmembrane region" description="Helical" evidence="6">
    <location>
        <begin position="124"/>
        <end position="145"/>
    </location>
</feature>
<feature type="transmembrane region" description="Helical" evidence="6">
    <location>
        <begin position="34"/>
        <end position="57"/>
    </location>
</feature>
<accession>A0A5B0X8X1</accession>
<name>A0A5B0X8X1_9GAMM</name>
<evidence type="ECO:0000256" key="6">
    <source>
        <dbReference type="SAM" id="Phobius"/>
    </source>
</evidence>
<comment type="subcellular location">
    <subcellularLocation>
        <location evidence="1">Membrane</location>
        <topology evidence="1">Multi-pass membrane protein</topology>
    </subcellularLocation>
</comment>
<evidence type="ECO:0000256" key="4">
    <source>
        <dbReference type="ARBA" id="ARBA00022989"/>
    </source>
</evidence>
<evidence type="ECO:0000256" key="1">
    <source>
        <dbReference type="ARBA" id="ARBA00004141"/>
    </source>
</evidence>
<feature type="transmembrane region" description="Helical" evidence="6">
    <location>
        <begin position="302"/>
        <end position="325"/>
    </location>
</feature>
<dbReference type="SUPFAM" id="SSF103473">
    <property type="entry name" value="MFS general substrate transporter"/>
    <property type="match status" value="1"/>
</dbReference>